<gene>
    <name evidence="2" type="ORF">XAC3562_760205</name>
</gene>
<dbReference type="EMBL" id="CCXZ01000173">
    <property type="protein sequence ID" value="CEG18225.1"/>
    <property type="molecule type" value="Genomic_DNA"/>
</dbReference>
<evidence type="ECO:0000256" key="1">
    <source>
        <dbReference type="SAM" id="MobiDB-lite"/>
    </source>
</evidence>
<comment type="caution">
    <text evidence="2">The sequence shown here is derived from an EMBL/GenBank/DDBJ whole genome shotgun (WGS) entry which is preliminary data.</text>
</comment>
<organism evidence="2 3">
    <name type="scientific">Xanthomonas citri pv. citri</name>
    <dbReference type="NCBI Taxonomy" id="611301"/>
    <lineage>
        <taxon>Bacteria</taxon>
        <taxon>Pseudomonadati</taxon>
        <taxon>Pseudomonadota</taxon>
        <taxon>Gammaproteobacteria</taxon>
        <taxon>Lysobacterales</taxon>
        <taxon>Lysobacteraceae</taxon>
        <taxon>Xanthomonas</taxon>
    </lineage>
</organism>
<keyword evidence="3" id="KW-1185">Reference proteome</keyword>
<sequence>MHAQATPPGTWEDGRWVCGYAPFAAPTPGRLRAKPAAAPSSCDLSASQRTLQVQGGTRYRAWPGGAAGIVIAPRAVPLLGSNPDCRTAGPDSAAPAPPR</sequence>
<name>A0A0U5BX88_XANCI</name>
<feature type="region of interest" description="Disordered" evidence="1">
    <location>
        <begin position="80"/>
        <end position="99"/>
    </location>
</feature>
<proteinExistence type="predicted"/>
<evidence type="ECO:0000313" key="2">
    <source>
        <dbReference type="EMBL" id="CEG18225.1"/>
    </source>
</evidence>
<reference evidence="2 3" key="1">
    <citation type="submission" date="2014-09" db="EMBL/GenBank/DDBJ databases">
        <authorList>
            <person name="Regsiter A."/>
        </authorList>
    </citation>
    <scope>NUCLEOTIDE SEQUENCE [LARGE SCALE GENOMIC DNA]</scope>
</reference>
<dbReference type="Proteomes" id="UP000052230">
    <property type="component" value="Unassembled WGS sequence"/>
</dbReference>
<evidence type="ECO:0000313" key="3">
    <source>
        <dbReference type="Proteomes" id="UP000052230"/>
    </source>
</evidence>
<accession>A0A0U5BX88</accession>
<dbReference type="AlphaFoldDB" id="A0A0U5BX88"/>
<protein>
    <submittedName>
        <fullName evidence="2">Uncharacterized protein</fullName>
    </submittedName>
</protein>